<dbReference type="RefSeq" id="WP_251742049.1">
    <property type="nucleotide sequence ID" value="NZ_JBHUOJ010000009.1"/>
</dbReference>
<keyword evidence="2" id="KW-0808">Transferase</keyword>
<reference evidence="7" key="1">
    <citation type="journal article" date="2019" name="Int. J. Syst. Evol. Microbiol.">
        <title>The Global Catalogue of Microorganisms (GCM) 10K type strain sequencing project: providing services to taxonomists for standard genome sequencing and annotation.</title>
        <authorList>
            <consortium name="The Broad Institute Genomics Platform"/>
            <consortium name="The Broad Institute Genome Sequencing Center for Infectious Disease"/>
            <person name="Wu L."/>
            <person name="Ma J."/>
        </authorList>
    </citation>
    <scope>NUCLEOTIDE SEQUENCE [LARGE SCALE GENOMIC DNA]</scope>
    <source>
        <strain evidence="7">KCTC 52925</strain>
    </source>
</reference>
<dbReference type="PANTHER" id="PTHR43300:SF7">
    <property type="entry name" value="UDP-N-ACETYLBACILLOSAMINE N-ACETYLTRANSFERASE"/>
    <property type="match status" value="1"/>
</dbReference>
<evidence type="ECO:0000256" key="2">
    <source>
        <dbReference type="ARBA" id="ARBA00022679"/>
    </source>
</evidence>
<keyword evidence="4" id="KW-0012">Acyltransferase</keyword>
<dbReference type="InterPro" id="IPR001451">
    <property type="entry name" value="Hexapep"/>
</dbReference>
<evidence type="ECO:0000313" key="7">
    <source>
        <dbReference type="Proteomes" id="UP001597438"/>
    </source>
</evidence>
<dbReference type="Pfam" id="PF17836">
    <property type="entry name" value="PglD_N"/>
    <property type="match status" value="1"/>
</dbReference>
<organism evidence="6 7">
    <name type="scientific">Christiangramia antarctica</name>
    <dbReference type="NCBI Taxonomy" id="2058158"/>
    <lineage>
        <taxon>Bacteria</taxon>
        <taxon>Pseudomonadati</taxon>
        <taxon>Bacteroidota</taxon>
        <taxon>Flavobacteriia</taxon>
        <taxon>Flavobacteriales</taxon>
        <taxon>Flavobacteriaceae</taxon>
        <taxon>Christiangramia</taxon>
    </lineage>
</organism>
<dbReference type="NCBIfam" id="TIGR03570">
    <property type="entry name" value="NeuD_NnaD"/>
    <property type="match status" value="1"/>
</dbReference>
<keyword evidence="3" id="KW-0677">Repeat</keyword>
<dbReference type="SUPFAM" id="SSF51161">
    <property type="entry name" value="Trimeric LpxA-like enzymes"/>
    <property type="match status" value="1"/>
</dbReference>
<dbReference type="InterPro" id="IPR041561">
    <property type="entry name" value="PglD_N"/>
</dbReference>
<keyword evidence="7" id="KW-1185">Reference proteome</keyword>
<dbReference type="InterPro" id="IPR018357">
    <property type="entry name" value="Hexapep_transf_CS"/>
</dbReference>
<name>A0ABW5X0S8_9FLAO</name>
<dbReference type="Gene3D" id="3.40.50.20">
    <property type="match status" value="1"/>
</dbReference>
<dbReference type="PROSITE" id="PS00101">
    <property type="entry name" value="HEXAPEP_TRANSFERASES"/>
    <property type="match status" value="1"/>
</dbReference>
<dbReference type="InterPro" id="IPR050179">
    <property type="entry name" value="Trans_hexapeptide_repeat"/>
</dbReference>
<dbReference type="Gene3D" id="2.160.10.10">
    <property type="entry name" value="Hexapeptide repeat proteins"/>
    <property type="match status" value="1"/>
</dbReference>
<gene>
    <name evidence="6" type="ORF">ACFSYS_05325</name>
</gene>
<dbReference type="InterPro" id="IPR011004">
    <property type="entry name" value="Trimer_LpxA-like_sf"/>
</dbReference>
<dbReference type="Pfam" id="PF00132">
    <property type="entry name" value="Hexapep"/>
    <property type="match status" value="1"/>
</dbReference>
<evidence type="ECO:0000259" key="5">
    <source>
        <dbReference type="Pfam" id="PF17836"/>
    </source>
</evidence>
<feature type="domain" description="PglD N-terminal" evidence="5">
    <location>
        <begin position="2"/>
        <end position="71"/>
    </location>
</feature>
<comment type="similarity">
    <text evidence="1">Belongs to the transferase hexapeptide repeat family.</text>
</comment>
<dbReference type="PANTHER" id="PTHR43300">
    <property type="entry name" value="ACETYLTRANSFERASE"/>
    <property type="match status" value="1"/>
</dbReference>
<evidence type="ECO:0000256" key="3">
    <source>
        <dbReference type="ARBA" id="ARBA00022737"/>
    </source>
</evidence>
<evidence type="ECO:0000256" key="1">
    <source>
        <dbReference type="ARBA" id="ARBA00007274"/>
    </source>
</evidence>
<dbReference type="EMBL" id="JBHUOJ010000009">
    <property type="protein sequence ID" value="MFD2832701.1"/>
    <property type="molecule type" value="Genomic_DNA"/>
</dbReference>
<evidence type="ECO:0000313" key="6">
    <source>
        <dbReference type="EMBL" id="MFD2832701.1"/>
    </source>
</evidence>
<evidence type="ECO:0000256" key="4">
    <source>
        <dbReference type="ARBA" id="ARBA00023315"/>
    </source>
</evidence>
<accession>A0ABW5X0S8</accession>
<proteinExistence type="inferred from homology"/>
<comment type="caution">
    <text evidence="6">The sequence shown here is derived from an EMBL/GenBank/DDBJ whole genome shotgun (WGS) entry which is preliminary data.</text>
</comment>
<protein>
    <submittedName>
        <fullName evidence="6">Acetyltransferase</fullName>
    </submittedName>
</protein>
<dbReference type="CDD" id="cd03360">
    <property type="entry name" value="LbH_AT_putative"/>
    <property type="match status" value="1"/>
</dbReference>
<dbReference type="InterPro" id="IPR020019">
    <property type="entry name" value="AcTrfase_PglD-like"/>
</dbReference>
<sequence length="202" mass="21283">MIVYGASGHGKVIIDILKVLDLKIDQILDDNPEIKCLQNYTVAQNLDESLKHSEVVIAIGNNMIRKNIAAKNLKFCAALIHPRAMVSDSANLGKGTVVMANSVINACTKVGNHCIINTGSIIEHDVHIADFAHISPGAIITGNVEIGAGTHIGAGASIIPGIKIGKWAIIGAGAVIIDEVPDYAVVVGNPGKIIKFNKIKNE</sequence>
<dbReference type="Proteomes" id="UP001597438">
    <property type="component" value="Unassembled WGS sequence"/>
</dbReference>